<evidence type="ECO:0000313" key="7">
    <source>
        <dbReference type="Proteomes" id="UP000054396"/>
    </source>
</evidence>
<proteinExistence type="predicted"/>
<dbReference type="PANTHER" id="PTHR10361">
    <property type="entry name" value="SODIUM-BILE ACID COTRANSPORTER"/>
    <property type="match status" value="1"/>
</dbReference>
<feature type="transmembrane region" description="Helical" evidence="5">
    <location>
        <begin position="223"/>
        <end position="246"/>
    </location>
</feature>
<evidence type="ECO:0000256" key="1">
    <source>
        <dbReference type="ARBA" id="ARBA00004141"/>
    </source>
</evidence>
<dbReference type="Pfam" id="PF01758">
    <property type="entry name" value="SBF"/>
    <property type="match status" value="1"/>
</dbReference>
<dbReference type="InterPro" id="IPR038770">
    <property type="entry name" value="Na+/solute_symporter_sf"/>
</dbReference>
<evidence type="ECO:0000256" key="3">
    <source>
        <dbReference type="ARBA" id="ARBA00022989"/>
    </source>
</evidence>
<dbReference type="Proteomes" id="UP000054396">
    <property type="component" value="Unassembled WGS sequence"/>
</dbReference>
<sequence length="314" mass="32828">MLCQAFGSICHAGCDMHPSRLKTVTTDKIIDVAVPVAVFVMMFALGLGLTVADFRSSLRRPKALFIGVASQVCLVPVVGFLFVSAQQQDAELALGIVLLTLCPGAAMSNLLTRIAGGDVALSVSLTAVSNILSAATLPALSLLAAGHFLGTEALGVEFGDLTLRVVAVVTVPVLLGMAIRHLAPRVVEPHEPAIFRICFAVFIAIIGWSFMEVADTLQSGLILIGWQLALLTFLLLGLGLAVGQVCGLSEPQRTTIAVETGVQNSGLGLAAGAMLWGDAAGFPLFSTPSVVYGALTYAMTFPVVILLSRAWQRV</sequence>
<comment type="subcellular location">
    <subcellularLocation>
        <location evidence="1">Membrane</location>
        <topology evidence="1">Multi-pass membrane protein</topology>
    </subcellularLocation>
</comment>
<dbReference type="InterPro" id="IPR002657">
    <property type="entry name" value="BilAc:Na_symport/Acr3"/>
</dbReference>
<feature type="transmembrane region" description="Helical" evidence="5">
    <location>
        <begin position="64"/>
        <end position="86"/>
    </location>
</feature>
<evidence type="ECO:0000256" key="4">
    <source>
        <dbReference type="ARBA" id="ARBA00023136"/>
    </source>
</evidence>
<dbReference type="GO" id="GO:0016020">
    <property type="term" value="C:membrane"/>
    <property type="evidence" value="ECO:0007669"/>
    <property type="project" value="UniProtKB-SubCell"/>
</dbReference>
<gene>
    <name evidence="6" type="ORF">AVJ23_21685</name>
</gene>
<accession>A0A0W7WDN1</accession>
<feature type="transmembrane region" description="Helical" evidence="5">
    <location>
        <begin position="92"/>
        <end position="111"/>
    </location>
</feature>
<feature type="transmembrane region" description="Helical" evidence="5">
    <location>
        <begin position="194"/>
        <end position="211"/>
    </location>
</feature>
<evidence type="ECO:0000256" key="2">
    <source>
        <dbReference type="ARBA" id="ARBA00022692"/>
    </source>
</evidence>
<keyword evidence="7" id="KW-1185">Reference proteome</keyword>
<keyword evidence="3 5" id="KW-1133">Transmembrane helix</keyword>
<evidence type="ECO:0008006" key="8">
    <source>
        <dbReference type="Google" id="ProtNLM"/>
    </source>
</evidence>
<dbReference type="EMBL" id="LPXO01000032">
    <property type="protein sequence ID" value="KUF08642.1"/>
    <property type="molecule type" value="Genomic_DNA"/>
</dbReference>
<evidence type="ECO:0000313" key="6">
    <source>
        <dbReference type="EMBL" id="KUF08642.1"/>
    </source>
</evidence>
<keyword evidence="4 5" id="KW-0472">Membrane</keyword>
<feature type="transmembrane region" description="Helical" evidence="5">
    <location>
        <begin position="123"/>
        <end position="149"/>
    </location>
</feature>
<dbReference type="STRING" id="1685382.AVJ23_21685"/>
<evidence type="ECO:0000256" key="5">
    <source>
        <dbReference type="SAM" id="Phobius"/>
    </source>
</evidence>
<feature type="transmembrane region" description="Helical" evidence="5">
    <location>
        <begin position="291"/>
        <end position="311"/>
    </location>
</feature>
<name>A0A0W7WDN1_9RHOB</name>
<comment type="caution">
    <text evidence="6">The sequence shown here is derived from an EMBL/GenBank/DDBJ whole genome shotgun (WGS) entry which is preliminary data.</text>
</comment>
<reference evidence="6 7" key="1">
    <citation type="submission" date="2015-12" db="EMBL/GenBank/DDBJ databases">
        <authorList>
            <person name="Shamseldin A."/>
            <person name="Moawad H."/>
            <person name="Abd El-Rahim W.M."/>
            <person name="Sadowsky M.J."/>
        </authorList>
    </citation>
    <scope>NUCLEOTIDE SEQUENCE [LARGE SCALE GENOMIC DNA]</scope>
    <source>
        <strain evidence="6 7">SJ5A-1</strain>
    </source>
</reference>
<feature type="transmembrane region" description="Helical" evidence="5">
    <location>
        <begin position="32"/>
        <end position="52"/>
    </location>
</feature>
<dbReference type="Gene3D" id="1.20.1530.20">
    <property type="match status" value="1"/>
</dbReference>
<feature type="transmembrane region" description="Helical" evidence="5">
    <location>
        <begin position="161"/>
        <end position="182"/>
    </location>
</feature>
<protein>
    <recommendedName>
        <fullName evidence="8">Bile acid:sodium symporter</fullName>
    </recommendedName>
</protein>
<organism evidence="6 7">
    <name type="scientific">Pseudoponticoccus marisrubri</name>
    <dbReference type="NCBI Taxonomy" id="1685382"/>
    <lineage>
        <taxon>Bacteria</taxon>
        <taxon>Pseudomonadati</taxon>
        <taxon>Pseudomonadota</taxon>
        <taxon>Alphaproteobacteria</taxon>
        <taxon>Rhodobacterales</taxon>
        <taxon>Roseobacteraceae</taxon>
        <taxon>Pseudoponticoccus</taxon>
    </lineage>
</organism>
<dbReference type="AlphaFoldDB" id="A0A0W7WDN1"/>
<dbReference type="PANTHER" id="PTHR10361:SF24">
    <property type="entry name" value="P3 PROTEIN"/>
    <property type="match status" value="1"/>
</dbReference>
<dbReference type="InterPro" id="IPR004710">
    <property type="entry name" value="Bilac:Na_transpt"/>
</dbReference>
<keyword evidence="2 5" id="KW-0812">Transmembrane</keyword>